<keyword evidence="2" id="KW-1185">Reference proteome</keyword>
<reference evidence="1 2" key="1">
    <citation type="journal article" date="2011" name="Genome Biol.">
        <title>Comparative genome sequence analysis underscores mycoparasitism as the ancestral life style of Trichoderma.</title>
        <authorList>
            <person name="Kubicek C.P."/>
            <person name="Herrera-Estrella A."/>
            <person name="Seidl-Seiboth V."/>
            <person name="Martinez D.A."/>
            <person name="Druzhinina I.S."/>
            <person name="Thon M."/>
            <person name="Zeilinger S."/>
            <person name="Casas-Flores S."/>
            <person name="Horwitz B.A."/>
            <person name="Mukherjee P.K."/>
            <person name="Mukherjee M."/>
            <person name="Kredics L."/>
            <person name="Alcaraz L.D."/>
            <person name="Aerts A."/>
            <person name="Antal Z."/>
            <person name="Atanasova L."/>
            <person name="Cervantes-Badillo M.G."/>
            <person name="Challacombe J."/>
            <person name="Chertkov O."/>
            <person name="McCluskey K."/>
            <person name="Coulpier F."/>
            <person name="Deshpande N."/>
            <person name="von Doehren H."/>
            <person name="Ebbole D.J."/>
            <person name="Esquivel-Naranjo E.U."/>
            <person name="Fekete E."/>
            <person name="Flipphi M."/>
            <person name="Glaser F."/>
            <person name="Gomez-Rodriguez E.Y."/>
            <person name="Gruber S."/>
            <person name="Han C."/>
            <person name="Henrissat B."/>
            <person name="Hermosa R."/>
            <person name="Hernandez-Onate M."/>
            <person name="Karaffa L."/>
            <person name="Kosti I."/>
            <person name="Le Crom S."/>
            <person name="Lindquist E."/>
            <person name="Lucas S."/>
            <person name="Luebeck M."/>
            <person name="Luebeck P.S."/>
            <person name="Margeot A."/>
            <person name="Metz B."/>
            <person name="Misra M."/>
            <person name="Nevalainen H."/>
            <person name="Omann M."/>
            <person name="Packer N."/>
            <person name="Perrone G."/>
            <person name="Uresti-Rivera E.E."/>
            <person name="Salamov A."/>
            <person name="Schmoll M."/>
            <person name="Seiboth B."/>
            <person name="Shapiro H."/>
            <person name="Sukno S."/>
            <person name="Tamayo-Ramos J.A."/>
            <person name="Tisch D."/>
            <person name="Wiest A."/>
            <person name="Wilkinson H.H."/>
            <person name="Zhang M."/>
            <person name="Coutinho P.M."/>
            <person name="Kenerley C.M."/>
            <person name="Monte E."/>
            <person name="Baker S.E."/>
            <person name="Grigoriev I.V."/>
        </authorList>
    </citation>
    <scope>NUCLEOTIDE SEQUENCE [LARGE SCALE GENOMIC DNA]</scope>
    <source>
        <strain evidence="2">ATCC 20476 / IMI 206040</strain>
    </source>
</reference>
<sequence length="130" mass="14684">MLSSHFLLRQFLLLNRHLVLLSKSFVWHQSCLTRWLSQTSSARPRRWYRCRLHSTITLLATPVYPAARIFKRTAQANGARPINGGRHAVASVDYSNGFNQAAPHSMPLNSALEVKDLGGSRRARGRNGNF</sequence>
<organism evidence="1 2">
    <name type="scientific">Hypocrea atroviridis (strain ATCC 20476 / IMI 206040)</name>
    <name type="common">Trichoderma atroviride</name>
    <dbReference type="NCBI Taxonomy" id="452589"/>
    <lineage>
        <taxon>Eukaryota</taxon>
        <taxon>Fungi</taxon>
        <taxon>Dikarya</taxon>
        <taxon>Ascomycota</taxon>
        <taxon>Pezizomycotina</taxon>
        <taxon>Sordariomycetes</taxon>
        <taxon>Hypocreomycetidae</taxon>
        <taxon>Hypocreales</taxon>
        <taxon>Hypocreaceae</taxon>
        <taxon>Trichoderma</taxon>
    </lineage>
</organism>
<protein>
    <submittedName>
        <fullName evidence="1">Uncharacterized protein</fullName>
    </submittedName>
</protein>
<proteinExistence type="predicted"/>
<dbReference type="AlphaFoldDB" id="G9P241"/>
<dbReference type="HOGENOM" id="CLU_1938455_0_0_1"/>
<dbReference type="Proteomes" id="UP000005426">
    <property type="component" value="Unassembled WGS sequence"/>
</dbReference>
<dbReference type="EMBL" id="ABDG02000026">
    <property type="protein sequence ID" value="EHK42636.1"/>
    <property type="molecule type" value="Genomic_DNA"/>
</dbReference>
<name>G9P241_HYPAI</name>
<gene>
    <name evidence="1" type="ORF">TRIATDRAFT_300763</name>
</gene>
<evidence type="ECO:0000313" key="1">
    <source>
        <dbReference type="EMBL" id="EHK42636.1"/>
    </source>
</evidence>
<evidence type="ECO:0000313" key="2">
    <source>
        <dbReference type="Proteomes" id="UP000005426"/>
    </source>
</evidence>
<accession>G9P241</accession>
<comment type="caution">
    <text evidence="1">The sequence shown here is derived from an EMBL/GenBank/DDBJ whole genome shotgun (WGS) entry which is preliminary data.</text>
</comment>